<keyword evidence="3" id="KW-1185">Reference proteome</keyword>
<accession>A0AAU9CS52</accession>
<dbReference type="Pfam" id="PF00027">
    <property type="entry name" value="cNMP_binding"/>
    <property type="match status" value="1"/>
</dbReference>
<dbReference type="InterPro" id="IPR014710">
    <property type="entry name" value="RmlC-like_jellyroll"/>
</dbReference>
<dbReference type="CDD" id="cd00038">
    <property type="entry name" value="CAP_ED"/>
    <property type="match status" value="1"/>
</dbReference>
<name>A0AAU9CS52_9BACT</name>
<proteinExistence type="predicted"/>
<dbReference type="InterPro" id="IPR000595">
    <property type="entry name" value="cNMP-bd_dom"/>
</dbReference>
<geneLocation type="plasmid" evidence="2 3">
    <name>pFA8</name>
</geneLocation>
<gene>
    <name evidence="2" type="ORF">FUAX_53750</name>
</gene>
<sequence>MKAKLEDFLSENFSATEGEIKEVRDRFKPLRVKKNELLQDTGNICQSVYFVESGCLRTFFDDGDGKEATRYVALEGQFIGPIHSFMDQSPSQEFIGAVESSELLSISHLDFRDGLKTIPLFKDMYTLFLERAYAMNYWRIEILLKHTAK</sequence>
<dbReference type="InterPro" id="IPR018490">
    <property type="entry name" value="cNMP-bd_dom_sf"/>
</dbReference>
<dbReference type="EMBL" id="AP025322">
    <property type="protein sequence ID" value="BDD12943.1"/>
    <property type="molecule type" value="Genomic_DNA"/>
</dbReference>
<dbReference type="KEGG" id="fax:FUAX_53750"/>
<dbReference type="SUPFAM" id="SSF51206">
    <property type="entry name" value="cAMP-binding domain-like"/>
    <property type="match status" value="1"/>
</dbReference>
<dbReference type="AlphaFoldDB" id="A0AAU9CS52"/>
<protein>
    <recommendedName>
        <fullName evidence="1">Cyclic nucleotide-binding domain-containing protein</fullName>
    </recommendedName>
</protein>
<reference evidence="2 3" key="1">
    <citation type="submission" date="2021-12" db="EMBL/GenBank/DDBJ databases">
        <title>Genome sequencing of bacteria with rrn-lacking chromosome and rrn-plasmid.</title>
        <authorList>
            <person name="Anda M."/>
            <person name="Iwasaki W."/>
        </authorList>
    </citation>
    <scope>NUCLEOTIDE SEQUENCE [LARGE SCALE GENOMIC DNA]</scope>
    <source>
        <strain evidence="2 3">DSM 100852</strain>
        <plasmid evidence="2 3">pFA8</plasmid>
    </source>
</reference>
<dbReference type="RefSeq" id="WP_338396115.1">
    <property type="nucleotide sequence ID" value="NZ_AP025322.1"/>
</dbReference>
<dbReference type="Proteomes" id="UP001348817">
    <property type="component" value="Plasmid pFA8"/>
</dbReference>
<evidence type="ECO:0000313" key="3">
    <source>
        <dbReference type="Proteomes" id="UP001348817"/>
    </source>
</evidence>
<evidence type="ECO:0000259" key="1">
    <source>
        <dbReference type="Pfam" id="PF00027"/>
    </source>
</evidence>
<feature type="domain" description="Cyclic nucleotide-binding" evidence="1">
    <location>
        <begin position="31"/>
        <end position="115"/>
    </location>
</feature>
<keyword evidence="2" id="KW-0614">Plasmid</keyword>
<organism evidence="2 3">
    <name type="scientific">Fulvitalea axinellae</name>
    <dbReference type="NCBI Taxonomy" id="1182444"/>
    <lineage>
        <taxon>Bacteria</taxon>
        <taxon>Pseudomonadati</taxon>
        <taxon>Bacteroidota</taxon>
        <taxon>Cytophagia</taxon>
        <taxon>Cytophagales</taxon>
        <taxon>Persicobacteraceae</taxon>
        <taxon>Fulvitalea</taxon>
    </lineage>
</organism>
<dbReference type="Gene3D" id="2.60.120.10">
    <property type="entry name" value="Jelly Rolls"/>
    <property type="match status" value="1"/>
</dbReference>
<evidence type="ECO:0000313" key="2">
    <source>
        <dbReference type="EMBL" id="BDD12943.1"/>
    </source>
</evidence>